<dbReference type="InterPro" id="IPR004358">
    <property type="entry name" value="Sig_transdc_His_kin-like_C"/>
</dbReference>
<keyword evidence="3" id="KW-0597">Phosphoprotein</keyword>
<dbReference type="PROSITE" id="PS50109">
    <property type="entry name" value="HIS_KIN"/>
    <property type="match status" value="1"/>
</dbReference>
<keyword evidence="9" id="KW-1185">Reference proteome</keyword>
<protein>
    <recommendedName>
        <fullName evidence="2">histidine kinase</fullName>
        <ecNumber evidence="2">2.7.13.3</ecNumber>
    </recommendedName>
</protein>
<dbReference type="RefSeq" id="WP_240099056.1">
    <property type="nucleotide sequence ID" value="NZ_JAJSON010000023.1"/>
</dbReference>
<dbReference type="GO" id="GO:0005886">
    <property type="term" value="C:plasma membrane"/>
    <property type="evidence" value="ECO:0007669"/>
    <property type="project" value="TreeGrafter"/>
</dbReference>
<evidence type="ECO:0000313" key="8">
    <source>
        <dbReference type="EMBL" id="MCG9972119.1"/>
    </source>
</evidence>
<gene>
    <name evidence="8" type="ORF">LU635_10770</name>
</gene>
<accession>A0A9X2A683</accession>
<dbReference type="CDD" id="cd00082">
    <property type="entry name" value="HisKA"/>
    <property type="match status" value="1"/>
</dbReference>
<proteinExistence type="predicted"/>
<comment type="caution">
    <text evidence="8">The sequence shown here is derived from an EMBL/GenBank/DDBJ whole genome shotgun (WGS) entry which is preliminary data.</text>
</comment>
<dbReference type="EC" id="2.7.13.3" evidence="2"/>
<dbReference type="GO" id="GO:0004721">
    <property type="term" value="F:phosphoprotein phosphatase activity"/>
    <property type="evidence" value="ECO:0007669"/>
    <property type="project" value="TreeGrafter"/>
</dbReference>
<dbReference type="GO" id="GO:0000155">
    <property type="term" value="F:phosphorelay sensor kinase activity"/>
    <property type="evidence" value="ECO:0007669"/>
    <property type="project" value="InterPro"/>
</dbReference>
<dbReference type="PANTHER" id="PTHR45453:SF1">
    <property type="entry name" value="PHOSPHATE REGULON SENSOR PROTEIN PHOR"/>
    <property type="match status" value="1"/>
</dbReference>
<dbReference type="InterPro" id="IPR050351">
    <property type="entry name" value="BphY/WalK/GraS-like"/>
</dbReference>
<dbReference type="GO" id="GO:0016036">
    <property type="term" value="P:cellular response to phosphate starvation"/>
    <property type="evidence" value="ECO:0007669"/>
    <property type="project" value="TreeGrafter"/>
</dbReference>
<organism evidence="8 9">
    <name type="scientific">Christiangramia crocea</name>
    <dbReference type="NCBI Taxonomy" id="2904124"/>
    <lineage>
        <taxon>Bacteria</taxon>
        <taxon>Pseudomonadati</taxon>
        <taxon>Bacteroidota</taxon>
        <taxon>Flavobacteriia</taxon>
        <taxon>Flavobacteriales</taxon>
        <taxon>Flavobacteriaceae</taxon>
        <taxon>Christiangramia</taxon>
    </lineage>
</organism>
<dbReference type="SMART" id="SM00388">
    <property type="entry name" value="HisKA"/>
    <property type="match status" value="1"/>
</dbReference>
<comment type="catalytic activity">
    <reaction evidence="1">
        <text>ATP + protein L-histidine = ADP + protein N-phospho-L-histidine.</text>
        <dbReference type="EC" id="2.7.13.3"/>
    </reaction>
</comment>
<evidence type="ECO:0000256" key="6">
    <source>
        <dbReference type="ARBA" id="ARBA00023012"/>
    </source>
</evidence>
<evidence type="ECO:0000256" key="5">
    <source>
        <dbReference type="ARBA" id="ARBA00022777"/>
    </source>
</evidence>
<evidence type="ECO:0000256" key="1">
    <source>
        <dbReference type="ARBA" id="ARBA00000085"/>
    </source>
</evidence>
<keyword evidence="6" id="KW-0902">Two-component regulatory system</keyword>
<dbReference type="InterPro" id="IPR005467">
    <property type="entry name" value="His_kinase_dom"/>
</dbReference>
<dbReference type="InterPro" id="IPR036097">
    <property type="entry name" value="HisK_dim/P_sf"/>
</dbReference>
<dbReference type="AlphaFoldDB" id="A0A9X2A683"/>
<dbReference type="Proteomes" id="UP001139344">
    <property type="component" value="Unassembled WGS sequence"/>
</dbReference>
<dbReference type="PANTHER" id="PTHR45453">
    <property type="entry name" value="PHOSPHATE REGULON SENSOR PROTEIN PHOR"/>
    <property type="match status" value="1"/>
</dbReference>
<dbReference type="SUPFAM" id="SSF47384">
    <property type="entry name" value="Homodimeric domain of signal transducing histidine kinase"/>
    <property type="match status" value="1"/>
</dbReference>
<dbReference type="InterPro" id="IPR036890">
    <property type="entry name" value="HATPase_C_sf"/>
</dbReference>
<keyword evidence="5 8" id="KW-0418">Kinase</keyword>
<dbReference type="SUPFAM" id="SSF55874">
    <property type="entry name" value="ATPase domain of HSP90 chaperone/DNA topoisomerase II/histidine kinase"/>
    <property type="match status" value="1"/>
</dbReference>
<name>A0A9X2A683_9FLAO</name>
<reference evidence="8" key="1">
    <citation type="submission" date="2021-12" db="EMBL/GenBank/DDBJ databases">
        <title>Description of Gramella crocea sp. nov., a new bacterium isolated from activated sludge.</title>
        <authorList>
            <person name="Zhang X."/>
        </authorList>
    </citation>
    <scope>NUCLEOTIDE SEQUENCE</scope>
    <source>
        <strain evidence="8">YB25</strain>
    </source>
</reference>
<evidence type="ECO:0000256" key="3">
    <source>
        <dbReference type="ARBA" id="ARBA00022553"/>
    </source>
</evidence>
<evidence type="ECO:0000256" key="2">
    <source>
        <dbReference type="ARBA" id="ARBA00012438"/>
    </source>
</evidence>
<keyword evidence="4" id="KW-0808">Transferase</keyword>
<dbReference type="EMBL" id="JAJSON010000023">
    <property type="protein sequence ID" value="MCG9972119.1"/>
    <property type="molecule type" value="Genomic_DNA"/>
</dbReference>
<evidence type="ECO:0000259" key="7">
    <source>
        <dbReference type="PROSITE" id="PS50109"/>
    </source>
</evidence>
<dbReference type="SMART" id="SM00387">
    <property type="entry name" value="HATPase_c"/>
    <property type="match status" value="1"/>
</dbReference>
<dbReference type="PRINTS" id="PR00344">
    <property type="entry name" value="BCTRLSENSOR"/>
</dbReference>
<dbReference type="InterPro" id="IPR003661">
    <property type="entry name" value="HisK_dim/P_dom"/>
</dbReference>
<dbReference type="Gene3D" id="3.30.565.10">
    <property type="entry name" value="Histidine kinase-like ATPase, C-terminal domain"/>
    <property type="match status" value="1"/>
</dbReference>
<dbReference type="Gene3D" id="1.10.287.130">
    <property type="match status" value="1"/>
</dbReference>
<evidence type="ECO:0000256" key="4">
    <source>
        <dbReference type="ARBA" id="ARBA00022679"/>
    </source>
</evidence>
<dbReference type="Pfam" id="PF02518">
    <property type="entry name" value="HATPase_c"/>
    <property type="match status" value="1"/>
</dbReference>
<sequence length="379" mass="42911">MRLAAEIIKQNSNRIMDDWERAVKLEIEASNISSLAVRNQLPNLLDDISEIMTRYDDFKGIHKHEEYREIMKNSLDHGRHRATSSHYTVKQILKEYVVFHRVLTEILIEHSVYTKEVGIILKYTLENAMLNSASSFSDSLQEMREKLVGTLAHDIRTPISTAYFALDILHHGDSEERFQNLKNMGMKSLEKSLELLEGLLDAISVQAGEGITLNFEEIDLVKELKWVYKEASQIFTNEIGFKCDSEKITGIFDGTAVRRVIENLVTNAVKYGSHSTPVTIMVEDKDDHVIIKVHNYGKPIARKNQSEIFKFLNRARSVQTGNLESWGMGLTLVKSVAQAHGGKVGLESDEEHGTTFSISLGKKSNSPGKIRAELNYSEN</sequence>
<feature type="domain" description="Histidine kinase" evidence="7">
    <location>
        <begin position="150"/>
        <end position="364"/>
    </location>
</feature>
<evidence type="ECO:0000313" key="9">
    <source>
        <dbReference type="Proteomes" id="UP001139344"/>
    </source>
</evidence>
<dbReference type="InterPro" id="IPR003594">
    <property type="entry name" value="HATPase_dom"/>
</dbReference>